<dbReference type="PANTHER" id="PTHR43432:SF6">
    <property type="entry name" value="RADICAL SAM CORE DOMAIN-CONTAINING PROTEIN"/>
    <property type="match status" value="1"/>
</dbReference>
<dbReference type="GO" id="GO:0051536">
    <property type="term" value="F:iron-sulfur cluster binding"/>
    <property type="evidence" value="ECO:0007669"/>
    <property type="project" value="UniProtKB-KW"/>
</dbReference>
<evidence type="ECO:0000256" key="3">
    <source>
        <dbReference type="ARBA" id="ARBA00023014"/>
    </source>
</evidence>
<dbReference type="InterPro" id="IPR040086">
    <property type="entry name" value="MJ0683-like"/>
</dbReference>
<dbReference type="SFLD" id="SFLDS00029">
    <property type="entry name" value="Radical_SAM"/>
    <property type="match status" value="1"/>
</dbReference>
<accession>A0A388T703</accession>
<sequence>MLNIREIEVRSLISKSKLPVADYVINPYIGCPHKCIYCYAEFMKRFTHHAEPWGEFADVKRCAKKINPAKYLDTDVSIGSVTDGYNPLEKRFGATREILKQFAGSKVRLQILTKSALIVRDIDLFKQIPNIRIGISLNTLDDNIRKKTEPYASNISQRLAAIKTVKEAGLDTWIFLSPMFPGITDFKEILTHCRSYAASFAFENLNLRGAYRPRVLRYIKDYHADLLPLYKDIYASQSAQYLYWDAVEQEIHKFCRKNKFKYISYFYHEKIRKK</sequence>
<gene>
    <name evidence="5" type="ORF">HP1_122</name>
</gene>
<keyword evidence="3" id="KW-0411">Iron-sulfur</keyword>
<proteinExistence type="predicted"/>
<evidence type="ECO:0000256" key="1">
    <source>
        <dbReference type="ARBA" id="ARBA00022723"/>
    </source>
</evidence>
<dbReference type="Pfam" id="PF04055">
    <property type="entry name" value="Radical_SAM"/>
    <property type="match status" value="1"/>
</dbReference>
<keyword evidence="2" id="KW-0408">Iron</keyword>
<comment type="caution">
    <text evidence="5">The sequence shown here is derived from an EMBL/GenBank/DDBJ whole genome shotgun (WGS) entry which is preliminary data.</text>
</comment>
<dbReference type="InterPro" id="IPR007197">
    <property type="entry name" value="rSAM"/>
</dbReference>
<evidence type="ECO:0000259" key="4">
    <source>
        <dbReference type="PROSITE" id="PS51918"/>
    </source>
</evidence>
<dbReference type="Gene3D" id="3.80.30.30">
    <property type="match status" value="1"/>
</dbReference>
<dbReference type="GO" id="GO:0003824">
    <property type="term" value="F:catalytic activity"/>
    <property type="evidence" value="ECO:0007669"/>
    <property type="project" value="InterPro"/>
</dbReference>
<dbReference type="CDD" id="cd01335">
    <property type="entry name" value="Radical_SAM"/>
    <property type="match status" value="1"/>
</dbReference>
<dbReference type="SMART" id="SM00729">
    <property type="entry name" value="Elp3"/>
    <property type="match status" value="1"/>
</dbReference>
<keyword evidence="1" id="KW-0479">Metal-binding</keyword>
<keyword evidence="6" id="KW-1185">Reference proteome</keyword>
<dbReference type="GO" id="GO:0046872">
    <property type="term" value="F:metal ion binding"/>
    <property type="evidence" value="ECO:0007669"/>
    <property type="project" value="UniProtKB-KW"/>
</dbReference>
<dbReference type="SFLD" id="SFLDG01084">
    <property type="entry name" value="Uncharacterised_Radical_SAM_Su"/>
    <property type="match status" value="1"/>
</dbReference>
<reference evidence="5 6" key="1">
    <citation type="journal article" date="2019" name="ISME J.">
        <title>Genome analyses of uncultured TG2/ZB3 bacteria in 'Margulisbacteria' specifically attached to ectosymbiotic spirochetes of protists in the termite gut.</title>
        <authorList>
            <person name="Utami Y.D."/>
            <person name="Kuwahara H."/>
            <person name="Igai K."/>
            <person name="Murakami T."/>
            <person name="Sugaya K."/>
            <person name="Morikawa T."/>
            <person name="Nagura Y."/>
            <person name="Yuki M."/>
            <person name="Deevong P."/>
            <person name="Inoue T."/>
            <person name="Kihara K."/>
            <person name="Lo N."/>
            <person name="Yamada A."/>
            <person name="Ohkuma M."/>
            <person name="Hongoh Y."/>
        </authorList>
    </citation>
    <scope>NUCLEOTIDE SEQUENCE [LARGE SCALE GENOMIC DNA]</scope>
    <source>
        <strain evidence="5">HsPyr-01</strain>
    </source>
</reference>
<dbReference type="EMBL" id="BGZM01000017">
    <property type="protein sequence ID" value="GBR72450.1"/>
    <property type="molecule type" value="Genomic_DNA"/>
</dbReference>
<evidence type="ECO:0000313" key="5">
    <source>
        <dbReference type="EMBL" id="GBR72450.1"/>
    </source>
</evidence>
<protein>
    <recommendedName>
        <fullName evidence="4">Radical SAM core domain-containing protein</fullName>
    </recommendedName>
</protein>
<dbReference type="SUPFAM" id="SSF102114">
    <property type="entry name" value="Radical SAM enzymes"/>
    <property type="match status" value="1"/>
</dbReference>
<name>A0A388T703_9BACT</name>
<evidence type="ECO:0000313" key="6">
    <source>
        <dbReference type="Proteomes" id="UP000276170"/>
    </source>
</evidence>
<dbReference type="PANTHER" id="PTHR43432">
    <property type="entry name" value="SLR0285 PROTEIN"/>
    <property type="match status" value="1"/>
</dbReference>
<dbReference type="PROSITE" id="PS51918">
    <property type="entry name" value="RADICAL_SAM"/>
    <property type="match status" value="1"/>
</dbReference>
<evidence type="ECO:0000256" key="2">
    <source>
        <dbReference type="ARBA" id="ARBA00023004"/>
    </source>
</evidence>
<dbReference type="Proteomes" id="UP000276170">
    <property type="component" value="Unassembled WGS sequence"/>
</dbReference>
<dbReference type="InterPro" id="IPR006638">
    <property type="entry name" value="Elp3/MiaA/NifB-like_rSAM"/>
</dbReference>
<organism evidence="5 6">
    <name type="scientific">Candidatus Termititenax spirochaetophilus</name>
    <dbReference type="NCBI Taxonomy" id="2218522"/>
    <lineage>
        <taxon>Bacteria</taxon>
        <taxon>Bacillati</taxon>
        <taxon>Candidatus Margulisiibacteriota</taxon>
        <taxon>Candidatus Termititenacia</taxon>
        <taxon>Candidatus Termititenacales</taxon>
        <taxon>Candidatus Termititenacaceae</taxon>
        <taxon>Candidatus Termititenax</taxon>
    </lineage>
</organism>
<dbReference type="InterPro" id="IPR058240">
    <property type="entry name" value="rSAM_sf"/>
</dbReference>
<feature type="domain" description="Radical SAM core" evidence="4">
    <location>
        <begin position="16"/>
        <end position="256"/>
    </location>
</feature>
<dbReference type="AlphaFoldDB" id="A0A388T703"/>